<keyword evidence="2" id="KW-0547">Nucleotide-binding</keyword>
<dbReference type="InterPro" id="IPR003439">
    <property type="entry name" value="ABC_transporter-like_ATP-bd"/>
</dbReference>
<reference evidence="5 6" key="1">
    <citation type="journal article" date="2015" name="Nature">
        <title>rRNA introns, odd ribosomes, and small enigmatic genomes across a large radiation of phyla.</title>
        <authorList>
            <person name="Brown C.T."/>
            <person name="Hug L.A."/>
            <person name="Thomas B.C."/>
            <person name="Sharon I."/>
            <person name="Castelle C.J."/>
            <person name="Singh A."/>
            <person name="Wilkins M.J."/>
            <person name="Williams K.H."/>
            <person name="Banfield J.F."/>
        </authorList>
    </citation>
    <scope>NUCLEOTIDE SEQUENCE [LARGE SCALE GENOMIC DNA]</scope>
</reference>
<evidence type="ECO:0000256" key="2">
    <source>
        <dbReference type="ARBA" id="ARBA00022741"/>
    </source>
</evidence>
<dbReference type="Proteomes" id="UP000034799">
    <property type="component" value="Unassembled WGS sequence"/>
</dbReference>
<comment type="caution">
    <text evidence="5">The sequence shown here is derived from an EMBL/GenBank/DDBJ whole genome shotgun (WGS) entry which is preliminary data.</text>
</comment>
<gene>
    <name evidence="5" type="ORF">UT34_C0001G0130</name>
</gene>
<dbReference type="FunFam" id="3.40.50.300:FF:000032">
    <property type="entry name" value="Export ABC transporter ATP-binding protein"/>
    <property type="match status" value="1"/>
</dbReference>
<dbReference type="PANTHER" id="PTHR24220">
    <property type="entry name" value="IMPORT ATP-BINDING PROTEIN"/>
    <property type="match status" value="1"/>
</dbReference>
<dbReference type="AlphaFoldDB" id="A0A0G0Q6S4"/>
<keyword evidence="1" id="KW-0813">Transport</keyword>
<dbReference type="STRING" id="1619100.UT34_C0001G0130"/>
<dbReference type="GO" id="GO:0016887">
    <property type="term" value="F:ATP hydrolysis activity"/>
    <property type="evidence" value="ECO:0007669"/>
    <property type="project" value="InterPro"/>
</dbReference>
<feature type="domain" description="ABC transporter" evidence="4">
    <location>
        <begin position="2"/>
        <end position="219"/>
    </location>
</feature>
<evidence type="ECO:0000259" key="4">
    <source>
        <dbReference type="PROSITE" id="PS50893"/>
    </source>
</evidence>
<dbReference type="CDD" id="cd03255">
    <property type="entry name" value="ABC_MJ0796_LolCDE_FtsE"/>
    <property type="match status" value="1"/>
</dbReference>
<dbReference type="GO" id="GO:0022857">
    <property type="term" value="F:transmembrane transporter activity"/>
    <property type="evidence" value="ECO:0007669"/>
    <property type="project" value="TreeGrafter"/>
</dbReference>
<evidence type="ECO:0000256" key="1">
    <source>
        <dbReference type="ARBA" id="ARBA00022448"/>
    </source>
</evidence>
<evidence type="ECO:0000313" key="6">
    <source>
        <dbReference type="Proteomes" id="UP000034799"/>
    </source>
</evidence>
<protein>
    <recommendedName>
        <fullName evidence="4">ABC transporter domain-containing protein</fullName>
    </recommendedName>
</protein>
<dbReference type="GO" id="GO:0005886">
    <property type="term" value="C:plasma membrane"/>
    <property type="evidence" value="ECO:0007669"/>
    <property type="project" value="TreeGrafter"/>
</dbReference>
<dbReference type="GO" id="GO:0098796">
    <property type="term" value="C:membrane protein complex"/>
    <property type="evidence" value="ECO:0007669"/>
    <property type="project" value="UniProtKB-ARBA"/>
</dbReference>
<dbReference type="InterPro" id="IPR017911">
    <property type="entry name" value="MacB-like_ATP-bd"/>
</dbReference>
<dbReference type="InterPro" id="IPR003593">
    <property type="entry name" value="AAA+_ATPase"/>
</dbReference>
<evidence type="ECO:0000313" key="5">
    <source>
        <dbReference type="EMBL" id="KKR06090.1"/>
    </source>
</evidence>
<dbReference type="SUPFAM" id="SSF52540">
    <property type="entry name" value="P-loop containing nucleoside triphosphate hydrolases"/>
    <property type="match status" value="1"/>
</dbReference>
<dbReference type="PROSITE" id="PS50893">
    <property type="entry name" value="ABC_TRANSPORTER_2"/>
    <property type="match status" value="1"/>
</dbReference>
<dbReference type="Gene3D" id="3.40.50.300">
    <property type="entry name" value="P-loop containing nucleotide triphosphate hydrolases"/>
    <property type="match status" value="1"/>
</dbReference>
<sequence>MIKASDLKKTYKLNKKVEVHALNDINFSIPEGSSVAIVGPSGSGKSTLLNILGGLDTDYKGEILVDGKDIKKYDTNYYRRHIVGTIFQQFNLVSSLSVTENILLPITFGKQFDKQHVKERLNYLLDTLGLKDRAEHKPTELSGGQSQRVAIARALIAQPKIILADEPTGNLDSKTGKEIVNILFKLNKEEGTTLIIVTHDPELFNNVNKQIHLRDGKIIDR</sequence>
<dbReference type="PROSITE" id="PS00211">
    <property type="entry name" value="ABC_TRANSPORTER_1"/>
    <property type="match status" value="1"/>
</dbReference>
<proteinExistence type="predicted"/>
<keyword evidence="3" id="KW-0067">ATP-binding</keyword>
<dbReference type="SMART" id="SM00382">
    <property type="entry name" value="AAA"/>
    <property type="match status" value="1"/>
</dbReference>
<dbReference type="GO" id="GO:0005524">
    <property type="term" value="F:ATP binding"/>
    <property type="evidence" value="ECO:0007669"/>
    <property type="project" value="UniProtKB-KW"/>
</dbReference>
<evidence type="ECO:0000256" key="3">
    <source>
        <dbReference type="ARBA" id="ARBA00022840"/>
    </source>
</evidence>
<dbReference type="InterPro" id="IPR015854">
    <property type="entry name" value="ABC_transpr_LolD-like"/>
</dbReference>
<dbReference type="PATRIC" id="fig|1619100.3.peg.131"/>
<dbReference type="Pfam" id="PF00005">
    <property type="entry name" value="ABC_tran"/>
    <property type="match status" value="1"/>
</dbReference>
<dbReference type="InterPro" id="IPR027417">
    <property type="entry name" value="P-loop_NTPase"/>
</dbReference>
<accession>A0A0G0Q6S4</accession>
<organism evidence="5 6">
    <name type="scientific">candidate division WS6 bacterium GW2011_GWF2_39_15</name>
    <dbReference type="NCBI Taxonomy" id="1619100"/>
    <lineage>
        <taxon>Bacteria</taxon>
        <taxon>Candidatus Dojkabacteria</taxon>
    </lineage>
</organism>
<dbReference type="PANTHER" id="PTHR24220:SF86">
    <property type="entry name" value="ABC TRANSPORTER ABCH.1"/>
    <property type="match status" value="1"/>
</dbReference>
<dbReference type="InterPro" id="IPR017871">
    <property type="entry name" value="ABC_transporter-like_CS"/>
</dbReference>
<name>A0A0G0Q6S4_9BACT</name>
<dbReference type="EMBL" id="LBWK01000001">
    <property type="protein sequence ID" value="KKR06090.1"/>
    <property type="molecule type" value="Genomic_DNA"/>
</dbReference>